<comment type="caution">
    <text evidence="2">The sequence shown here is derived from an EMBL/GenBank/DDBJ whole genome shotgun (WGS) entry which is preliminary data.</text>
</comment>
<proteinExistence type="predicted"/>
<gene>
    <name evidence="2" type="ORF">NDU88_007215</name>
</gene>
<reference evidence="2" key="1">
    <citation type="journal article" date="2022" name="bioRxiv">
        <title>Sequencing and chromosome-scale assembly of the giantPleurodeles waltlgenome.</title>
        <authorList>
            <person name="Brown T."/>
            <person name="Elewa A."/>
            <person name="Iarovenko S."/>
            <person name="Subramanian E."/>
            <person name="Araus A.J."/>
            <person name="Petzold A."/>
            <person name="Susuki M."/>
            <person name="Suzuki K.-i.T."/>
            <person name="Hayashi T."/>
            <person name="Toyoda A."/>
            <person name="Oliveira C."/>
            <person name="Osipova E."/>
            <person name="Leigh N.D."/>
            <person name="Simon A."/>
            <person name="Yun M.H."/>
        </authorList>
    </citation>
    <scope>NUCLEOTIDE SEQUENCE</scope>
    <source>
        <strain evidence="2">20211129_DDA</strain>
        <tissue evidence="2">Liver</tissue>
    </source>
</reference>
<dbReference type="InterPro" id="IPR021623">
    <property type="entry name" value="LAP2alpha_C"/>
</dbReference>
<protein>
    <recommendedName>
        <fullName evidence="1">Lamina-associated polypeptide 2 alpha C-terminal domain-containing protein</fullName>
    </recommendedName>
</protein>
<accession>A0AAV7RR76</accession>
<organism evidence="2 3">
    <name type="scientific">Pleurodeles waltl</name>
    <name type="common">Iberian ribbed newt</name>
    <dbReference type="NCBI Taxonomy" id="8319"/>
    <lineage>
        <taxon>Eukaryota</taxon>
        <taxon>Metazoa</taxon>
        <taxon>Chordata</taxon>
        <taxon>Craniata</taxon>
        <taxon>Vertebrata</taxon>
        <taxon>Euteleostomi</taxon>
        <taxon>Amphibia</taxon>
        <taxon>Batrachia</taxon>
        <taxon>Caudata</taxon>
        <taxon>Salamandroidea</taxon>
        <taxon>Salamandridae</taxon>
        <taxon>Pleurodelinae</taxon>
        <taxon>Pleurodeles</taxon>
    </lineage>
</organism>
<dbReference type="AlphaFoldDB" id="A0AAV7RR76"/>
<dbReference type="Proteomes" id="UP001066276">
    <property type="component" value="Chromosome 5"/>
</dbReference>
<dbReference type="EMBL" id="JANPWB010000009">
    <property type="protein sequence ID" value="KAJ1154463.1"/>
    <property type="molecule type" value="Genomic_DNA"/>
</dbReference>
<evidence type="ECO:0000259" key="1">
    <source>
        <dbReference type="Pfam" id="PF11560"/>
    </source>
</evidence>
<dbReference type="Gene3D" id="1.10.287.3160">
    <property type="match status" value="1"/>
</dbReference>
<feature type="domain" description="Lamina-associated polypeptide 2 alpha C-terminal" evidence="1">
    <location>
        <begin position="35"/>
        <end position="168"/>
    </location>
</feature>
<keyword evidence="3" id="KW-1185">Reference proteome</keyword>
<dbReference type="Pfam" id="PF11560">
    <property type="entry name" value="LAP2alpha"/>
    <property type="match status" value="1"/>
</dbReference>
<name>A0AAV7RR76_PLEWA</name>
<evidence type="ECO:0000313" key="2">
    <source>
        <dbReference type="EMBL" id="KAJ1154463.1"/>
    </source>
</evidence>
<evidence type="ECO:0000313" key="3">
    <source>
        <dbReference type="Proteomes" id="UP001066276"/>
    </source>
</evidence>
<sequence>MGRLYPLSQGEISVPQVLTLDPFISNLIGKPSSLSEEVNLTDPIDKNVEAAIKRSHAELSLSLRSEIYGVYTSQSLVKDFQSLSSALQDGEDCSDLLSRMEVQAKFLSDVAFDSLRASAIVTAGSVSARRHLHLSGWKVDLSQKNCLLRMSFGGSKVFGDELEEVLRKSFKS</sequence>